<evidence type="ECO:0000256" key="1">
    <source>
        <dbReference type="SAM" id="MobiDB-lite"/>
    </source>
</evidence>
<gene>
    <name evidence="3" type="ORF">GCM10010521_09610</name>
</gene>
<reference evidence="4" key="1">
    <citation type="journal article" date="2019" name="Int. J. Syst. Evol. Microbiol.">
        <title>The Global Catalogue of Microorganisms (GCM) 10K type strain sequencing project: providing services to taxonomists for standard genome sequencing and annotation.</title>
        <authorList>
            <consortium name="The Broad Institute Genomics Platform"/>
            <consortium name="The Broad Institute Genome Sequencing Center for Infectious Disease"/>
            <person name="Wu L."/>
            <person name="Ma J."/>
        </authorList>
    </citation>
    <scope>NUCLEOTIDE SEQUENCE [LARGE SCALE GENOMIC DNA]</scope>
    <source>
        <strain evidence="4">JCM 11574</strain>
    </source>
</reference>
<keyword evidence="2" id="KW-0732">Signal</keyword>
<evidence type="ECO:0000313" key="3">
    <source>
        <dbReference type="EMBL" id="GAA3124931.1"/>
    </source>
</evidence>
<evidence type="ECO:0000256" key="2">
    <source>
        <dbReference type="SAM" id="SignalP"/>
    </source>
</evidence>
<proteinExistence type="predicted"/>
<sequence length="138" mass="13831">MRSTRTRTAAGLLGALALCLAVPATASADPNPGTATGTDTGTGAGAGGTDRVPDRKPAYCGTDRASGLAVWAAEKGSCATALQVAAAYMKVRQGSAGASVGVRAAGTAWKCRERQGDPDPYQECVSTGDGGRWVRLSS</sequence>
<organism evidence="3 4">
    <name type="scientific">Streptomyces rameus</name>
    <dbReference type="NCBI Taxonomy" id="68261"/>
    <lineage>
        <taxon>Bacteria</taxon>
        <taxon>Bacillati</taxon>
        <taxon>Actinomycetota</taxon>
        <taxon>Actinomycetes</taxon>
        <taxon>Kitasatosporales</taxon>
        <taxon>Streptomycetaceae</taxon>
        <taxon>Streptomyces</taxon>
    </lineage>
</organism>
<accession>A0ABP6MTW7</accession>
<evidence type="ECO:0008006" key="5">
    <source>
        <dbReference type="Google" id="ProtNLM"/>
    </source>
</evidence>
<protein>
    <recommendedName>
        <fullName evidence="5">Secreted protein</fullName>
    </recommendedName>
</protein>
<feature type="signal peptide" evidence="2">
    <location>
        <begin position="1"/>
        <end position="28"/>
    </location>
</feature>
<keyword evidence="4" id="KW-1185">Reference proteome</keyword>
<dbReference type="RefSeq" id="WP_345047468.1">
    <property type="nucleotide sequence ID" value="NZ_BAAAVM010000011.1"/>
</dbReference>
<name>A0ABP6MTW7_9ACTN</name>
<evidence type="ECO:0000313" key="4">
    <source>
        <dbReference type="Proteomes" id="UP001500893"/>
    </source>
</evidence>
<dbReference type="EMBL" id="BAAAVM010000011">
    <property type="protein sequence ID" value="GAA3124931.1"/>
    <property type="molecule type" value="Genomic_DNA"/>
</dbReference>
<feature type="region of interest" description="Disordered" evidence="1">
    <location>
        <begin position="28"/>
        <end position="56"/>
    </location>
</feature>
<comment type="caution">
    <text evidence="3">The sequence shown here is derived from an EMBL/GenBank/DDBJ whole genome shotgun (WGS) entry which is preliminary data.</text>
</comment>
<dbReference type="Proteomes" id="UP001500893">
    <property type="component" value="Unassembled WGS sequence"/>
</dbReference>
<feature type="chain" id="PRO_5046065307" description="Secreted protein" evidence="2">
    <location>
        <begin position="29"/>
        <end position="138"/>
    </location>
</feature>